<dbReference type="SMART" id="SM00278">
    <property type="entry name" value="HhH1"/>
    <property type="match status" value="2"/>
</dbReference>
<dbReference type="Pfam" id="PF01653">
    <property type="entry name" value="DNA_ligase_aden"/>
    <property type="match status" value="1"/>
</dbReference>
<dbReference type="PROSITE" id="PS01056">
    <property type="entry name" value="DNA_LIGASE_N2"/>
    <property type="match status" value="1"/>
</dbReference>
<name>A0A660S939_UNCT6</name>
<proteinExistence type="inferred from homology"/>
<dbReference type="GO" id="GO:0046872">
    <property type="term" value="F:metal ion binding"/>
    <property type="evidence" value="ECO:0007669"/>
    <property type="project" value="UniProtKB-KW"/>
</dbReference>
<dbReference type="Gene3D" id="1.10.287.610">
    <property type="entry name" value="Helix hairpin bin"/>
    <property type="match status" value="1"/>
</dbReference>
<feature type="non-terminal residue" evidence="18">
    <location>
        <position position="508"/>
    </location>
</feature>
<keyword evidence="7" id="KW-0479">Metal-binding</keyword>
<dbReference type="InterPro" id="IPR010994">
    <property type="entry name" value="RuvA_2-like"/>
</dbReference>
<keyword evidence="11 15" id="KW-0520">NAD</keyword>
<dbReference type="PROSITE" id="PS01055">
    <property type="entry name" value="DNA_LIGASE_N1"/>
    <property type="match status" value="1"/>
</dbReference>
<keyword evidence="6 15" id="KW-0235">DNA replication</keyword>
<reference evidence="18 19" key="1">
    <citation type="submission" date="2018-06" db="EMBL/GenBank/DDBJ databases">
        <title>Extensive metabolic versatility and redundancy in microbially diverse, dynamic hydrothermal sediments.</title>
        <authorList>
            <person name="Dombrowski N."/>
            <person name="Teske A."/>
            <person name="Baker B.J."/>
        </authorList>
    </citation>
    <scope>NUCLEOTIDE SEQUENCE [LARGE SCALE GENOMIC DNA]</scope>
    <source>
        <strain evidence="18">B35_G9</strain>
    </source>
</reference>
<dbReference type="EMBL" id="QNBC01000029">
    <property type="protein sequence ID" value="RKX66951.1"/>
    <property type="molecule type" value="Genomic_DNA"/>
</dbReference>
<dbReference type="AlphaFoldDB" id="A0A660S939"/>
<dbReference type="EC" id="6.5.1.2" evidence="3 15"/>
<dbReference type="InterPro" id="IPR012340">
    <property type="entry name" value="NA-bd_OB-fold"/>
</dbReference>
<dbReference type="InterPro" id="IPR018239">
    <property type="entry name" value="DNA_ligase_AS"/>
</dbReference>
<dbReference type="PANTHER" id="PTHR23389">
    <property type="entry name" value="CHROMOSOME TRANSMISSION FIDELITY FACTOR 18"/>
    <property type="match status" value="1"/>
</dbReference>
<evidence type="ECO:0000256" key="11">
    <source>
        <dbReference type="ARBA" id="ARBA00023027"/>
    </source>
</evidence>
<dbReference type="CDD" id="cd00114">
    <property type="entry name" value="LIGANc"/>
    <property type="match status" value="1"/>
</dbReference>
<dbReference type="SUPFAM" id="SSF56091">
    <property type="entry name" value="DNA ligase/mRNA capping enzyme, catalytic domain"/>
    <property type="match status" value="1"/>
</dbReference>
<dbReference type="NCBIfam" id="NF005932">
    <property type="entry name" value="PRK07956.1"/>
    <property type="match status" value="1"/>
</dbReference>
<comment type="function">
    <text evidence="2">DNA ligase that catalyzes the formation of phosphodiester linkages between 5'-phosphoryl and 3'-hydroxyl groups in double-stranded DNA using NAD as a coenzyme and as the energy source for the reaction. It is essential for DNA replication and repair of damaged DNA.</text>
</comment>
<dbReference type="Proteomes" id="UP000282321">
    <property type="component" value="Unassembled WGS sequence"/>
</dbReference>
<dbReference type="SUPFAM" id="SSF47781">
    <property type="entry name" value="RuvA domain 2-like"/>
    <property type="match status" value="1"/>
</dbReference>
<feature type="domain" description="Helix-hairpin-helix DNA-binding motif class 1" evidence="16">
    <location>
        <begin position="444"/>
        <end position="463"/>
    </location>
</feature>
<dbReference type="SUPFAM" id="SSF50249">
    <property type="entry name" value="Nucleic acid-binding proteins"/>
    <property type="match status" value="1"/>
</dbReference>
<keyword evidence="9" id="KW-0862">Zinc</keyword>
<dbReference type="Gene3D" id="3.30.470.30">
    <property type="entry name" value="DNA ligase/mRNA capping enzyme"/>
    <property type="match status" value="1"/>
</dbReference>
<accession>A0A660S939</accession>
<dbReference type="PANTHER" id="PTHR23389:SF9">
    <property type="entry name" value="DNA LIGASE"/>
    <property type="match status" value="1"/>
</dbReference>
<comment type="cofactor">
    <cofactor evidence="1">
        <name>Mg(2+)</name>
        <dbReference type="ChEBI" id="CHEBI:18420"/>
    </cofactor>
</comment>
<keyword evidence="8 15" id="KW-0227">DNA damage</keyword>
<sequence length="508" mass="57954">MEKEEAKKRIKALREKINYHNYRYYVLAEPEISDEEYDRLYRELRDLEDKFPDLITPDSPTRKVGGEPLTEFKSVRHPIPMLSLDNTYSFDEIEEFDRRIKDLLKTDNDIEYVVEPKIDGVAVRVVYEDGVLVLGATRGNGVVGDDITENIKTVKRLPLRLWNSSVSLDVRGEVFMDRETFIRLNTEREEAGEKPFANPRNATAGSLKLLNPKEVAKRNLDLFIHSMGNQIFPDISTHFGTLEKLKSLGLPVIENRSLAIGIKEVMELINKWDRIRDKQRFMTDGMVIKVNRFDYQAMLGSTAKAPRWAIAYKFKAKQAKTILRDVAFQVGRTGVVTPVAVLEPVLLAGSTISRTTLHNMDEVKRLGIKIGDTVIVEKGGDVIPKIVGYDRTARSGKEKEIHAPEKCPVCGSVLVKLPEEVAIRCINANCPAQLKRRIEHFAERNAMDIRGLGEELISRLVDKKLITDITSIYKLKLDELIKIERMGEKSSENLLKAIEVSKKRDYFR</sequence>
<feature type="domain" description="Helix-hairpin-helix DNA-binding motif class 1" evidence="16">
    <location>
        <begin position="478"/>
        <end position="497"/>
    </location>
</feature>
<evidence type="ECO:0000256" key="6">
    <source>
        <dbReference type="ARBA" id="ARBA00022705"/>
    </source>
</evidence>
<organism evidence="18 19">
    <name type="scientific">candidate division TA06 bacterium</name>
    <dbReference type="NCBI Taxonomy" id="2250710"/>
    <lineage>
        <taxon>Bacteria</taxon>
        <taxon>Bacteria division TA06</taxon>
    </lineage>
</organism>
<evidence type="ECO:0000313" key="18">
    <source>
        <dbReference type="EMBL" id="RKX66951.1"/>
    </source>
</evidence>
<dbReference type="GO" id="GO:0003911">
    <property type="term" value="F:DNA ligase (NAD+) activity"/>
    <property type="evidence" value="ECO:0007669"/>
    <property type="project" value="UniProtKB-EC"/>
</dbReference>
<dbReference type="Pfam" id="PF03119">
    <property type="entry name" value="DNA_ligase_ZBD"/>
    <property type="match status" value="1"/>
</dbReference>
<evidence type="ECO:0000256" key="7">
    <source>
        <dbReference type="ARBA" id="ARBA00022723"/>
    </source>
</evidence>
<evidence type="ECO:0000256" key="5">
    <source>
        <dbReference type="ARBA" id="ARBA00022598"/>
    </source>
</evidence>
<dbReference type="InterPro" id="IPR004150">
    <property type="entry name" value="NAD_DNA_ligase_OB"/>
</dbReference>
<feature type="domain" description="NAD-dependent DNA ligase N-terminal" evidence="17">
    <location>
        <begin position="5"/>
        <end position="446"/>
    </location>
</feature>
<dbReference type="InterPro" id="IPR033136">
    <property type="entry name" value="DNA_ligase_CS"/>
</dbReference>
<evidence type="ECO:0000256" key="13">
    <source>
        <dbReference type="ARBA" id="ARBA00034005"/>
    </source>
</evidence>
<dbReference type="InterPro" id="IPR013840">
    <property type="entry name" value="DNAligase_N"/>
</dbReference>
<dbReference type="NCBIfam" id="TIGR00575">
    <property type="entry name" value="dnlj"/>
    <property type="match status" value="1"/>
</dbReference>
<evidence type="ECO:0000256" key="12">
    <source>
        <dbReference type="ARBA" id="ARBA00023204"/>
    </source>
</evidence>
<evidence type="ECO:0000256" key="10">
    <source>
        <dbReference type="ARBA" id="ARBA00022842"/>
    </source>
</evidence>
<comment type="caution">
    <text evidence="18">The sequence shown here is derived from an EMBL/GenBank/DDBJ whole genome shotgun (WGS) entry which is preliminary data.</text>
</comment>
<evidence type="ECO:0000256" key="1">
    <source>
        <dbReference type="ARBA" id="ARBA00001946"/>
    </source>
</evidence>
<evidence type="ECO:0000256" key="8">
    <source>
        <dbReference type="ARBA" id="ARBA00022763"/>
    </source>
</evidence>
<dbReference type="HAMAP" id="MF_01588">
    <property type="entry name" value="DNA_ligase_A"/>
    <property type="match status" value="1"/>
</dbReference>
<evidence type="ECO:0000256" key="3">
    <source>
        <dbReference type="ARBA" id="ARBA00012722"/>
    </source>
</evidence>
<dbReference type="GO" id="GO:0006260">
    <property type="term" value="P:DNA replication"/>
    <property type="evidence" value="ECO:0007669"/>
    <property type="project" value="UniProtKB-KW"/>
</dbReference>
<dbReference type="InterPro" id="IPR013839">
    <property type="entry name" value="DNAligase_adenylation"/>
</dbReference>
<dbReference type="InterPro" id="IPR004149">
    <property type="entry name" value="Znf_DNAligase_C4"/>
</dbReference>
<evidence type="ECO:0000256" key="15">
    <source>
        <dbReference type="RuleBase" id="RU000618"/>
    </source>
</evidence>
<evidence type="ECO:0000256" key="9">
    <source>
        <dbReference type="ARBA" id="ARBA00022833"/>
    </source>
</evidence>
<dbReference type="InterPro" id="IPR003583">
    <property type="entry name" value="Hlx-hairpin-Hlx_DNA-bd_motif"/>
</dbReference>
<protein>
    <recommendedName>
        <fullName evidence="4 15">DNA ligase</fullName>
        <ecNumber evidence="3 15">6.5.1.2</ecNumber>
    </recommendedName>
</protein>
<dbReference type="FunFam" id="3.30.470.30:FF:000001">
    <property type="entry name" value="DNA ligase"/>
    <property type="match status" value="1"/>
</dbReference>
<dbReference type="InterPro" id="IPR001679">
    <property type="entry name" value="DNA_ligase"/>
</dbReference>
<keyword evidence="12 15" id="KW-0234">DNA repair</keyword>
<dbReference type="GO" id="GO:0005829">
    <property type="term" value="C:cytosol"/>
    <property type="evidence" value="ECO:0007669"/>
    <property type="project" value="TreeGrafter"/>
</dbReference>
<comment type="similarity">
    <text evidence="14">Belongs to the NAD-dependent DNA ligase family. LigA subfamily.</text>
</comment>
<evidence type="ECO:0000256" key="2">
    <source>
        <dbReference type="ARBA" id="ARBA00004067"/>
    </source>
</evidence>
<evidence type="ECO:0000313" key="19">
    <source>
        <dbReference type="Proteomes" id="UP000282321"/>
    </source>
</evidence>
<dbReference type="SMART" id="SM00532">
    <property type="entry name" value="LIGANc"/>
    <property type="match status" value="1"/>
</dbReference>
<dbReference type="Gene3D" id="6.20.10.30">
    <property type="match status" value="1"/>
</dbReference>
<keyword evidence="10" id="KW-0460">Magnesium</keyword>
<comment type="catalytic activity">
    <reaction evidence="13 15">
        <text>NAD(+) + (deoxyribonucleotide)n-3'-hydroxyl + 5'-phospho-(deoxyribonucleotide)m = (deoxyribonucleotide)n+m + AMP + beta-nicotinamide D-nucleotide.</text>
        <dbReference type="EC" id="6.5.1.2"/>
    </reaction>
</comment>
<dbReference type="Pfam" id="PF22745">
    <property type="entry name" value="Nlig-Ia"/>
    <property type="match status" value="1"/>
</dbReference>
<dbReference type="Gene3D" id="1.10.150.20">
    <property type="entry name" value="5' to 3' exonuclease, C-terminal subdomain"/>
    <property type="match status" value="1"/>
</dbReference>
<dbReference type="GO" id="GO:0003677">
    <property type="term" value="F:DNA binding"/>
    <property type="evidence" value="ECO:0007669"/>
    <property type="project" value="InterPro"/>
</dbReference>
<dbReference type="Pfam" id="PF03120">
    <property type="entry name" value="OB_DNA_ligase"/>
    <property type="match status" value="1"/>
</dbReference>
<keyword evidence="5 15" id="KW-0436">Ligase</keyword>
<dbReference type="FunFam" id="1.10.287.610:FF:000002">
    <property type="entry name" value="DNA ligase"/>
    <property type="match status" value="1"/>
</dbReference>
<evidence type="ECO:0000259" key="17">
    <source>
        <dbReference type="SMART" id="SM00532"/>
    </source>
</evidence>
<dbReference type="FunFam" id="1.10.150.20:FF:000007">
    <property type="entry name" value="DNA ligase"/>
    <property type="match status" value="1"/>
</dbReference>
<evidence type="ECO:0000256" key="4">
    <source>
        <dbReference type="ARBA" id="ARBA00013308"/>
    </source>
</evidence>
<dbReference type="GO" id="GO:0006281">
    <property type="term" value="P:DNA repair"/>
    <property type="evidence" value="ECO:0007669"/>
    <property type="project" value="UniProtKB-KW"/>
</dbReference>
<gene>
    <name evidence="18" type="ORF">DRP44_03160</name>
</gene>
<evidence type="ECO:0000256" key="14">
    <source>
        <dbReference type="ARBA" id="ARBA00060881"/>
    </source>
</evidence>
<evidence type="ECO:0000259" key="16">
    <source>
        <dbReference type="SMART" id="SM00278"/>
    </source>
</evidence>
<dbReference type="Gene3D" id="2.40.50.140">
    <property type="entry name" value="Nucleic acid-binding proteins"/>
    <property type="match status" value="1"/>
</dbReference>
<dbReference type="FunFam" id="2.40.50.140:FF:000012">
    <property type="entry name" value="DNA ligase"/>
    <property type="match status" value="1"/>
</dbReference>